<comment type="cofactor">
    <cofactor evidence="1">
        <name>heme b</name>
        <dbReference type="ChEBI" id="CHEBI:60344"/>
    </cofactor>
</comment>
<proteinExistence type="predicted"/>
<feature type="transmembrane region" description="Helical" evidence="11">
    <location>
        <begin position="20"/>
        <end position="43"/>
    </location>
</feature>
<dbReference type="Proteomes" id="UP000276133">
    <property type="component" value="Unassembled WGS sequence"/>
</dbReference>
<evidence type="ECO:0000259" key="12">
    <source>
        <dbReference type="PROSITE" id="PS50939"/>
    </source>
</evidence>
<gene>
    <name evidence="13" type="ORF">BpHYR1_052139</name>
</gene>
<dbReference type="InterPro" id="IPR006593">
    <property type="entry name" value="Cyt_b561/ferric_Rdtase_TM"/>
</dbReference>
<dbReference type="OrthoDB" id="907479at2759"/>
<dbReference type="SMART" id="SM00665">
    <property type="entry name" value="B561"/>
    <property type="match status" value="1"/>
</dbReference>
<dbReference type="Pfam" id="PF03188">
    <property type="entry name" value="Cytochrom_B561"/>
    <property type="match status" value="1"/>
</dbReference>
<evidence type="ECO:0000256" key="11">
    <source>
        <dbReference type="SAM" id="Phobius"/>
    </source>
</evidence>
<feature type="transmembrane region" description="Helical" evidence="11">
    <location>
        <begin position="63"/>
        <end position="83"/>
    </location>
</feature>
<evidence type="ECO:0000256" key="9">
    <source>
        <dbReference type="ARBA" id="ARBA00023004"/>
    </source>
</evidence>
<evidence type="ECO:0000256" key="2">
    <source>
        <dbReference type="ARBA" id="ARBA00004141"/>
    </source>
</evidence>
<dbReference type="GO" id="GO:0046872">
    <property type="term" value="F:metal ion binding"/>
    <property type="evidence" value="ECO:0007669"/>
    <property type="project" value="UniProtKB-KW"/>
</dbReference>
<comment type="subcellular location">
    <subcellularLocation>
        <location evidence="2">Membrane</location>
        <topology evidence="2">Multi-pass membrane protein</topology>
    </subcellularLocation>
</comment>
<keyword evidence="5 11" id="KW-0812">Transmembrane</keyword>
<sequence>MGKGKYEEIGNNLERSSLAFFTIGIIGAQIIGLIMVILVGSWLSNYRGGYGWDPKLVFNYHPLFMTLGMIFLYGDAMLVYRAFRSTTKLYVKILHGLIQVAVFVFATVALKAVFDSHNKVAKPIPNMYSLHSWVGLTAVILFGMQWVCGFVSFLFPKLSDGLRRMYLPHHKFWGLAVFVLCVAAALMGITEKAFFSLPNGQYAQLPGEAVLINFFGVTIVVFATLVVYLVTKEDYARPVDPIN</sequence>
<evidence type="ECO:0000256" key="8">
    <source>
        <dbReference type="ARBA" id="ARBA00022989"/>
    </source>
</evidence>
<reference evidence="13 14" key="1">
    <citation type="journal article" date="2018" name="Sci. Rep.">
        <title>Genomic signatures of local adaptation to the degree of environmental predictability in rotifers.</title>
        <authorList>
            <person name="Franch-Gras L."/>
            <person name="Hahn C."/>
            <person name="Garcia-Roger E.M."/>
            <person name="Carmona M.J."/>
            <person name="Serra M."/>
            <person name="Gomez A."/>
        </authorList>
    </citation>
    <scope>NUCLEOTIDE SEQUENCE [LARGE SCALE GENOMIC DNA]</scope>
    <source>
        <strain evidence="13">HYR1</strain>
    </source>
</reference>
<feature type="transmembrane region" description="Helical" evidence="11">
    <location>
        <begin position="130"/>
        <end position="151"/>
    </location>
</feature>
<keyword evidence="7" id="KW-0249">Electron transport</keyword>
<dbReference type="PROSITE" id="PS50939">
    <property type="entry name" value="CYTOCHROME_B561"/>
    <property type="match status" value="1"/>
</dbReference>
<keyword evidence="10 11" id="KW-0472">Membrane</keyword>
<feature type="transmembrane region" description="Helical" evidence="11">
    <location>
        <begin position="90"/>
        <end position="110"/>
    </location>
</feature>
<dbReference type="GO" id="GO:0016020">
    <property type="term" value="C:membrane"/>
    <property type="evidence" value="ECO:0007669"/>
    <property type="project" value="UniProtKB-SubCell"/>
</dbReference>
<dbReference type="PANTHER" id="PTHR10106:SF0">
    <property type="entry name" value="LD36721P"/>
    <property type="match status" value="1"/>
</dbReference>
<dbReference type="InterPro" id="IPR043205">
    <property type="entry name" value="CYB561/CYBRD1-like"/>
</dbReference>
<keyword evidence="8 11" id="KW-1133">Transmembrane helix</keyword>
<dbReference type="FunFam" id="1.20.120.1770:FF:000001">
    <property type="entry name" value="Cytochrome b reductase 1"/>
    <property type="match status" value="1"/>
</dbReference>
<keyword evidence="9" id="KW-0408">Iron</keyword>
<organism evidence="13 14">
    <name type="scientific">Brachionus plicatilis</name>
    <name type="common">Marine rotifer</name>
    <name type="synonym">Brachionus muelleri</name>
    <dbReference type="NCBI Taxonomy" id="10195"/>
    <lineage>
        <taxon>Eukaryota</taxon>
        <taxon>Metazoa</taxon>
        <taxon>Spiralia</taxon>
        <taxon>Gnathifera</taxon>
        <taxon>Rotifera</taxon>
        <taxon>Eurotatoria</taxon>
        <taxon>Monogononta</taxon>
        <taxon>Pseudotrocha</taxon>
        <taxon>Ploima</taxon>
        <taxon>Brachionidae</taxon>
        <taxon>Brachionus</taxon>
    </lineage>
</organism>
<evidence type="ECO:0000256" key="7">
    <source>
        <dbReference type="ARBA" id="ARBA00022982"/>
    </source>
</evidence>
<dbReference type="AlphaFoldDB" id="A0A3M7R4D4"/>
<keyword evidence="6" id="KW-0479">Metal-binding</keyword>
<evidence type="ECO:0000313" key="14">
    <source>
        <dbReference type="Proteomes" id="UP000276133"/>
    </source>
</evidence>
<dbReference type="GO" id="GO:0140618">
    <property type="term" value="F:ferric-chelate reductase (NADH) activity"/>
    <property type="evidence" value="ECO:0007669"/>
    <property type="project" value="UniProtKB-EC"/>
</dbReference>
<feature type="transmembrane region" description="Helical" evidence="11">
    <location>
        <begin position="172"/>
        <end position="190"/>
    </location>
</feature>
<dbReference type="EMBL" id="REGN01004239">
    <property type="protein sequence ID" value="RNA18452.1"/>
    <property type="molecule type" value="Genomic_DNA"/>
</dbReference>
<feature type="transmembrane region" description="Helical" evidence="11">
    <location>
        <begin position="210"/>
        <end position="230"/>
    </location>
</feature>
<keyword evidence="3" id="KW-0813">Transport</keyword>
<name>A0A3M7R4D4_BRAPC</name>
<evidence type="ECO:0000256" key="10">
    <source>
        <dbReference type="ARBA" id="ARBA00023136"/>
    </source>
</evidence>
<evidence type="ECO:0000256" key="1">
    <source>
        <dbReference type="ARBA" id="ARBA00001970"/>
    </source>
</evidence>
<protein>
    <submittedName>
        <fullName evidence="13">Cytochrome b561</fullName>
        <ecNumber evidence="13">1.16.1.7</ecNumber>
    </submittedName>
</protein>
<keyword evidence="13" id="KW-0560">Oxidoreductase</keyword>
<accession>A0A3M7R4D4</accession>
<keyword evidence="4" id="KW-0349">Heme</keyword>
<evidence type="ECO:0000256" key="5">
    <source>
        <dbReference type="ARBA" id="ARBA00022692"/>
    </source>
</evidence>
<evidence type="ECO:0000256" key="6">
    <source>
        <dbReference type="ARBA" id="ARBA00022723"/>
    </source>
</evidence>
<evidence type="ECO:0000313" key="13">
    <source>
        <dbReference type="EMBL" id="RNA18452.1"/>
    </source>
</evidence>
<dbReference type="PANTHER" id="PTHR10106">
    <property type="entry name" value="CYTOCHROME B561-RELATED"/>
    <property type="match status" value="1"/>
</dbReference>
<dbReference type="STRING" id="10195.A0A3M7R4D4"/>
<evidence type="ECO:0000256" key="3">
    <source>
        <dbReference type="ARBA" id="ARBA00022448"/>
    </source>
</evidence>
<dbReference type="Gene3D" id="1.20.120.1770">
    <property type="match status" value="1"/>
</dbReference>
<evidence type="ECO:0000256" key="4">
    <source>
        <dbReference type="ARBA" id="ARBA00022617"/>
    </source>
</evidence>
<feature type="domain" description="Cytochrome b561" evidence="12">
    <location>
        <begin position="27"/>
        <end position="231"/>
    </location>
</feature>
<keyword evidence="14" id="KW-1185">Reference proteome</keyword>
<dbReference type="EC" id="1.16.1.7" evidence="13"/>
<comment type="caution">
    <text evidence="13">The sequence shown here is derived from an EMBL/GenBank/DDBJ whole genome shotgun (WGS) entry which is preliminary data.</text>
</comment>